<reference evidence="4 5" key="1">
    <citation type="submission" date="2020-07" db="EMBL/GenBank/DDBJ databases">
        <title>Sequencing the genomes of 1000 actinobacteria strains.</title>
        <authorList>
            <person name="Klenk H.-P."/>
        </authorList>
    </citation>
    <scope>NUCLEOTIDE SEQUENCE [LARGE SCALE GENOMIC DNA]</scope>
    <source>
        <strain evidence="4 5">DSM 103833</strain>
    </source>
</reference>
<dbReference type="RefSeq" id="WP_179666042.1">
    <property type="nucleotide sequence ID" value="NZ_JACCFP010000001.1"/>
</dbReference>
<sequence>MPEERTAPSARHAELLEAAYRYALENGLADLSLRPLAAAIGSSPRVLIFLFGSKEGLVRALLTRAREDERALLDGAAGGDPVGLADAARQVWSWLVEPERRPLLRLWVEGYARSLVDSDGAWAGFGTDTVEDWLTLLARHQPEGERSTPEGAARRTAVLAVLRGALLDLLATGQEARVGAAVELQLDLLDSRA</sequence>
<dbReference type="EMBL" id="JACCFP010000001">
    <property type="protein sequence ID" value="NYI99386.1"/>
    <property type="molecule type" value="Genomic_DNA"/>
</dbReference>
<dbReference type="GO" id="GO:0003677">
    <property type="term" value="F:DNA binding"/>
    <property type="evidence" value="ECO:0007669"/>
    <property type="project" value="UniProtKB-UniRule"/>
</dbReference>
<proteinExistence type="predicted"/>
<dbReference type="InterPro" id="IPR001647">
    <property type="entry name" value="HTH_TetR"/>
</dbReference>
<dbReference type="SUPFAM" id="SSF46689">
    <property type="entry name" value="Homeodomain-like"/>
    <property type="match status" value="1"/>
</dbReference>
<evidence type="ECO:0000256" key="1">
    <source>
        <dbReference type="ARBA" id="ARBA00023125"/>
    </source>
</evidence>
<accession>A0A853BX36</accession>
<evidence type="ECO:0000313" key="4">
    <source>
        <dbReference type="EMBL" id="NYI99386.1"/>
    </source>
</evidence>
<dbReference type="InterPro" id="IPR009057">
    <property type="entry name" value="Homeodomain-like_sf"/>
</dbReference>
<dbReference type="Pfam" id="PF00440">
    <property type="entry name" value="TetR_N"/>
    <property type="match status" value="1"/>
</dbReference>
<feature type="domain" description="HTH tetR-type" evidence="3">
    <location>
        <begin position="9"/>
        <end position="69"/>
    </location>
</feature>
<dbReference type="Gene3D" id="1.10.357.10">
    <property type="entry name" value="Tetracycline Repressor, domain 2"/>
    <property type="match status" value="1"/>
</dbReference>
<name>A0A853BX36_9ACTN</name>
<gene>
    <name evidence="4" type="ORF">HNR19_000085</name>
</gene>
<dbReference type="Proteomes" id="UP000530424">
    <property type="component" value="Unassembled WGS sequence"/>
</dbReference>
<evidence type="ECO:0000256" key="2">
    <source>
        <dbReference type="PROSITE-ProRule" id="PRU00335"/>
    </source>
</evidence>
<evidence type="ECO:0000313" key="5">
    <source>
        <dbReference type="Proteomes" id="UP000530424"/>
    </source>
</evidence>
<organism evidence="4 5">
    <name type="scientific">Nocardioides thalensis</name>
    <dbReference type="NCBI Taxonomy" id="1914755"/>
    <lineage>
        <taxon>Bacteria</taxon>
        <taxon>Bacillati</taxon>
        <taxon>Actinomycetota</taxon>
        <taxon>Actinomycetes</taxon>
        <taxon>Propionibacteriales</taxon>
        <taxon>Nocardioidaceae</taxon>
        <taxon>Nocardioides</taxon>
    </lineage>
</organism>
<dbReference type="PROSITE" id="PS50977">
    <property type="entry name" value="HTH_TETR_2"/>
    <property type="match status" value="1"/>
</dbReference>
<protein>
    <submittedName>
        <fullName evidence="4">AcrR family transcriptional regulator</fullName>
    </submittedName>
</protein>
<feature type="DNA-binding region" description="H-T-H motif" evidence="2">
    <location>
        <begin position="32"/>
        <end position="51"/>
    </location>
</feature>
<comment type="caution">
    <text evidence="4">The sequence shown here is derived from an EMBL/GenBank/DDBJ whole genome shotgun (WGS) entry which is preliminary data.</text>
</comment>
<keyword evidence="1 2" id="KW-0238">DNA-binding</keyword>
<evidence type="ECO:0000259" key="3">
    <source>
        <dbReference type="PROSITE" id="PS50977"/>
    </source>
</evidence>
<dbReference type="AlphaFoldDB" id="A0A853BX36"/>
<keyword evidence="5" id="KW-1185">Reference proteome</keyword>